<keyword evidence="2" id="KW-0808">Transferase</keyword>
<dbReference type="PANTHER" id="PTHR33223">
    <property type="entry name" value="CCHC-TYPE DOMAIN-CONTAINING PROTEIN"/>
    <property type="match status" value="1"/>
</dbReference>
<dbReference type="InterPro" id="IPR005162">
    <property type="entry name" value="Retrotrans_gag_dom"/>
</dbReference>
<dbReference type="EMBL" id="BQNB010021013">
    <property type="protein sequence ID" value="GJU01951.1"/>
    <property type="molecule type" value="Genomic_DNA"/>
</dbReference>
<proteinExistence type="predicted"/>
<gene>
    <name evidence="2" type="ORF">Tco_1112289</name>
</gene>
<name>A0ABQ5IPG8_9ASTR</name>
<dbReference type="Proteomes" id="UP001151760">
    <property type="component" value="Unassembled WGS sequence"/>
</dbReference>
<comment type="caution">
    <text evidence="2">The sequence shown here is derived from an EMBL/GenBank/DDBJ whole genome shotgun (WGS) entry which is preliminary data.</text>
</comment>
<protein>
    <submittedName>
        <fullName evidence="2">Reverse transcriptase domain-containing protein</fullName>
    </submittedName>
</protein>
<dbReference type="Pfam" id="PF03732">
    <property type="entry name" value="Retrotrans_gag"/>
    <property type="match status" value="1"/>
</dbReference>
<keyword evidence="2" id="KW-0548">Nucleotidyltransferase</keyword>
<sequence>MPTWCHMFNSTLIGAARVWFDELPSESIDGYKDLKAAFLAYFMQQKKYVKDPVKIHNIKQRDEKTIEEFMERFKMETGRIKGAPECMRISRFMHGVNNPELTKRLNEHVLKTMEEMMIATIAFIRGELAAAGKKNRSRIMEGARPVKAARFRAEV</sequence>
<organism evidence="2 3">
    <name type="scientific">Tanacetum coccineum</name>
    <dbReference type="NCBI Taxonomy" id="301880"/>
    <lineage>
        <taxon>Eukaryota</taxon>
        <taxon>Viridiplantae</taxon>
        <taxon>Streptophyta</taxon>
        <taxon>Embryophyta</taxon>
        <taxon>Tracheophyta</taxon>
        <taxon>Spermatophyta</taxon>
        <taxon>Magnoliopsida</taxon>
        <taxon>eudicotyledons</taxon>
        <taxon>Gunneridae</taxon>
        <taxon>Pentapetalae</taxon>
        <taxon>asterids</taxon>
        <taxon>campanulids</taxon>
        <taxon>Asterales</taxon>
        <taxon>Asteraceae</taxon>
        <taxon>Asteroideae</taxon>
        <taxon>Anthemideae</taxon>
        <taxon>Anthemidinae</taxon>
        <taxon>Tanacetum</taxon>
    </lineage>
</organism>
<reference evidence="2" key="1">
    <citation type="journal article" date="2022" name="Int. J. Mol. Sci.">
        <title>Draft Genome of Tanacetum Coccineum: Genomic Comparison of Closely Related Tanacetum-Family Plants.</title>
        <authorList>
            <person name="Yamashiro T."/>
            <person name="Shiraishi A."/>
            <person name="Nakayama K."/>
            <person name="Satake H."/>
        </authorList>
    </citation>
    <scope>NUCLEOTIDE SEQUENCE</scope>
</reference>
<keyword evidence="2" id="KW-0695">RNA-directed DNA polymerase</keyword>
<evidence type="ECO:0000313" key="3">
    <source>
        <dbReference type="Proteomes" id="UP001151760"/>
    </source>
</evidence>
<dbReference type="GO" id="GO:0003964">
    <property type="term" value="F:RNA-directed DNA polymerase activity"/>
    <property type="evidence" value="ECO:0007669"/>
    <property type="project" value="UniProtKB-KW"/>
</dbReference>
<feature type="domain" description="Retrotransposon gag" evidence="1">
    <location>
        <begin position="7"/>
        <end position="97"/>
    </location>
</feature>
<evidence type="ECO:0000313" key="2">
    <source>
        <dbReference type="EMBL" id="GJU01951.1"/>
    </source>
</evidence>
<dbReference type="PANTHER" id="PTHR33223:SF11">
    <property type="entry name" value="ELEMENT PROTEIN, PUTATIVE-RELATED"/>
    <property type="match status" value="1"/>
</dbReference>
<accession>A0ABQ5IPG8</accession>
<evidence type="ECO:0000259" key="1">
    <source>
        <dbReference type="Pfam" id="PF03732"/>
    </source>
</evidence>
<reference evidence="2" key="2">
    <citation type="submission" date="2022-01" db="EMBL/GenBank/DDBJ databases">
        <authorList>
            <person name="Yamashiro T."/>
            <person name="Shiraishi A."/>
            <person name="Satake H."/>
            <person name="Nakayama K."/>
        </authorList>
    </citation>
    <scope>NUCLEOTIDE SEQUENCE</scope>
</reference>
<keyword evidence="3" id="KW-1185">Reference proteome</keyword>